<name>A0A8J3XBY5_9ACTN</name>
<reference evidence="3 4" key="1">
    <citation type="submission" date="2021-01" db="EMBL/GenBank/DDBJ databases">
        <title>Whole genome shotgun sequence of Planotetraspora phitsanulokensis NBRC 104273.</title>
        <authorList>
            <person name="Komaki H."/>
            <person name="Tamura T."/>
        </authorList>
    </citation>
    <scope>NUCLEOTIDE SEQUENCE [LARGE SCALE GENOMIC DNA]</scope>
    <source>
        <strain evidence="3 4">NBRC 104273</strain>
    </source>
</reference>
<sequence length="280" mass="29727">MNLRLVRVSALAAAAAALVATAVSTALPDLPADVDYTRGFCPPWMTVTAALLAMVAVALAVREHRGALVAGWVAAVLLLWSAGGVVLDVFRAFFWITGIPAGTFSQVDWPGMLTRSISLMAAALIVALMLPGTQVPGRPWFGYAAFALAFPYPLAKIYWWLGGTVGRPEIYQEGFPIGELIMLAVGAAGSLALARSWGRRLPRRIILAGGWTATATLTTMGIMSVFGALSQALRLTDGPVRFDDAGNVLTVGFVYGSWLLYGLALGAATLVYQRATRLER</sequence>
<evidence type="ECO:0000256" key="2">
    <source>
        <dbReference type="SAM" id="SignalP"/>
    </source>
</evidence>
<proteinExistence type="predicted"/>
<dbReference type="RefSeq" id="WP_204071324.1">
    <property type="nucleotide sequence ID" value="NZ_BAABHI010000017.1"/>
</dbReference>
<keyword evidence="1" id="KW-0812">Transmembrane</keyword>
<dbReference type="EMBL" id="BOOP01000002">
    <property type="protein sequence ID" value="GII35557.1"/>
    <property type="molecule type" value="Genomic_DNA"/>
</dbReference>
<feature type="transmembrane region" description="Helical" evidence="1">
    <location>
        <begin position="140"/>
        <end position="162"/>
    </location>
</feature>
<feature type="chain" id="PRO_5035177032" evidence="2">
    <location>
        <begin position="23"/>
        <end position="280"/>
    </location>
</feature>
<feature type="transmembrane region" description="Helical" evidence="1">
    <location>
        <begin position="42"/>
        <end position="61"/>
    </location>
</feature>
<evidence type="ECO:0000256" key="1">
    <source>
        <dbReference type="SAM" id="Phobius"/>
    </source>
</evidence>
<keyword evidence="4" id="KW-1185">Reference proteome</keyword>
<keyword evidence="1" id="KW-1133">Transmembrane helix</keyword>
<comment type="caution">
    <text evidence="3">The sequence shown here is derived from an EMBL/GenBank/DDBJ whole genome shotgun (WGS) entry which is preliminary data.</text>
</comment>
<evidence type="ECO:0000313" key="4">
    <source>
        <dbReference type="Proteomes" id="UP000622547"/>
    </source>
</evidence>
<feature type="signal peptide" evidence="2">
    <location>
        <begin position="1"/>
        <end position="22"/>
    </location>
</feature>
<accession>A0A8J3XBY5</accession>
<dbReference type="AlphaFoldDB" id="A0A8J3XBY5"/>
<organism evidence="3 4">
    <name type="scientific">Planotetraspora phitsanulokensis</name>
    <dbReference type="NCBI Taxonomy" id="575192"/>
    <lineage>
        <taxon>Bacteria</taxon>
        <taxon>Bacillati</taxon>
        <taxon>Actinomycetota</taxon>
        <taxon>Actinomycetes</taxon>
        <taxon>Streptosporangiales</taxon>
        <taxon>Streptosporangiaceae</taxon>
        <taxon>Planotetraspora</taxon>
    </lineage>
</organism>
<dbReference type="Proteomes" id="UP000622547">
    <property type="component" value="Unassembled WGS sequence"/>
</dbReference>
<keyword evidence="1" id="KW-0472">Membrane</keyword>
<gene>
    <name evidence="3" type="ORF">Pph01_05600</name>
</gene>
<feature type="transmembrane region" description="Helical" evidence="1">
    <location>
        <begin position="249"/>
        <end position="272"/>
    </location>
</feature>
<keyword evidence="2" id="KW-0732">Signal</keyword>
<protein>
    <submittedName>
        <fullName evidence="3">Uncharacterized protein</fullName>
    </submittedName>
</protein>
<feature type="transmembrane region" description="Helical" evidence="1">
    <location>
        <begin position="174"/>
        <end position="193"/>
    </location>
</feature>
<feature type="transmembrane region" description="Helical" evidence="1">
    <location>
        <begin position="116"/>
        <end position="133"/>
    </location>
</feature>
<evidence type="ECO:0000313" key="3">
    <source>
        <dbReference type="EMBL" id="GII35557.1"/>
    </source>
</evidence>
<feature type="transmembrane region" description="Helical" evidence="1">
    <location>
        <begin position="68"/>
        <end position="96"/>
    </location>
</feature>
<feature type="transmembrane region" description="Helical" evidence="1">
    <location>
        <begin position="205"/>
        <end position="229"/>
    </location>
</feature>